<dbReference type="EMBL" id="CP000828">
    <property type="protein sequence ID" value="ABW25971.1"/>
    <property type="molecule type" value="Genomic_DNA"/>
</dbReference>
<keyword evidence="4" id="KW-1185">Reference proteome</keyword>
<feature type="coiled-coil region" evidence="1">
    <location>
        <begin position="100"/>
        <end position="145"/>
    </location>
</feature>
<keyword evidence="2" id="KW-0812">Transmembrane</keyword>
<dbReference type="Proteomes" id="UP000000268">
    <property type="component" value="Chromosome"/>
</dbReference>
<dbReference type="HOGENOM" id="CLU_028584_0_0_3"/>
<evidence type="ECO:0000313" key="3">
    <source>
        <dbReference type="EMBL" id="ABW25971.1"/>
    </source>
</evidence>
<accession>B0BZP5</accession>
<proteinExistence type="predicted"/>
<keyword evidence="2" id="KW-1133">Transmembrane helix</keyword>
<protein>
    <submittedName>
        <fullName evidence="3">Uncharacterized protein</fullName>
    </submittedName>
</protein>
<reference evidence="3 4" key="1">
    <citation type="journal article" date="2008" name="Proc. Natl. Acad. Sci. U.S.A.">
        <title>Niche adaptation and genome expansion in the chlorophyll d-producing cyanobacterium Acaryochloris marina.</title>
        <authorList>
            <person name="Swingley W.D."/>
            <person name="Chen M."/>
            <person name="Cheung P.C."/>
            <person name="Conrad A.L."/>
            <person name="Dejesa L.C."/>
            <person name="Hao J."/>
            <person name="Honchak B.M."/>
            <person name="Karbach L.E."/>
            <person name="Kurdoglu A."/>
            <person name="Lahiri S."/>
            <person name="Mastrian S.D."/>
            <person name="Miyashita H."/>
            <person name="Page L."/>
            <person name="Ramakrishna P."/>
            <person name="Satoh S."/>
            <person name="Sattley W.M."/>
            <person name="Shimada Y."/>
            <person name="Taylor H.L."/>
            <person name="Tomo T."/>
            <person name="Tsuchiya T."/>
            <person name="Wang Z.T."/>
            <person name="Raymond J."/>
            <person name="Mimuro M."/>
            <person name="Blankenship R.E."/>
            <person name="Touchman J.W."/>
        </authorList>
    </citation>
    <scope>NUCLEOTIDE SEQUENCE [LARGE SCALE GENOMIC DNA]</scope>
    <source>
        <strain evidence="4">MBIC 11017</strain>
    </source>
</reference>
<dbReference type="RefSeq" id="WP_012161536.1">
    <property type="nucleotide sequence ID" value="NC_009925.1"/>
</dbReference>
<sequence>MPSPPVSRNNTKQYKRQRTRRNPWLLGLDRLMALAALANLSLVLFNITYIPFRDFYLSRLPQLTELYDPIKGIVPNRDTQKYLKTVDQVEQQLAKSGTEGAELQKLLEQLRGQSEELVDENPFELANKTGTLEKIKNRMREQMDNESAKGSFREFWSVDYLKKNLWTRELEFFNKDIRPLIASNYYRPFGESGDFVDFFVVIDLPFVLLFGLDYLIRTFYLSRRRQGTSWKDTIFWRWYDLLFFIPIWRILRILPITLRLHQVGWINLSRMQTQINRFLAESLAGDMTEIVLVQSVGIAQDAIEQGVIEQWLLNPETDTVEINEVNEIEELILQAVKITIYKVLPQLTPDLENVIRHAIVEALSDIPFYRQAQQLPGMMTLPNVIAQQVSKQLTQTSQSTLTKVLNDQKGKDIFDQLGEHFTDALRGELQNQETLDEIQSLLTDFLEETKLTILQRLESKGGEGAAAEVEHLRQVTRDSGRLPSVQVIPGSSRS</sequence>
<dbReference type="KEGG" id="amr:AM1_0929"/>
<feature type="transmembrane region" description="Helical" evidence="2">
    <location>
        <begin position="236"/>
        <end position="254"/>
    </location>
</feature>
<evidence type="ECO:0000313" key="4">
    <source>
        <dbReference type="Proteomes" id="UP000000268"/>
    </source>
</evidence>
<evidence type="ECO:0000256" key="2">
    <source>
        <dbReference type="SAM" id="Phobius"/>
    </source>
</evidence>
<gene>
    <name evidence="3" type="ordered locus">AM1_0929</name>
</gene>
<feature type="transmembrane region" description="Helical" evidence="2">
    <location>
        <begin position="195"/>
        <end position="216"/>
    </location>
</feature>
<dbReference type="STRING" id="329726.AM1_0929"/>
<keyword evidence="2" id="KW-0472">Membrane</keyword>
<evidence type="ECO:0000256" key="1">
    <source>
        <dbReference type="SAM" id="Coils"/>
    </source>
</evidence>
<name>B0BZP5_ACAM1</name>
<dbReference type="eggNOG" id="COG3779">
    <property type="taxonomic scope" value="Bacteria"/>
</dbReference>
<dbReference type="OrthoDB" id="501625at2"/>
<dbReference type="AlphaFoldDB" id="B0BZP5"/>
<feature type="transmembrane region" description="Helical" evidence="2">
    <location>
        <begin position="31"/>
        <end position="52"/>
    </location>
</feature>
<organism evidence="3 4">
    <name type="scientific">Acaryochloris marina (strain MBIC 11017)</name>
    <dbReference type="NCBI Taxonomy" id="329726"/>
    <lineage>
        <taxon>Bacteria</taxon>
        <taxon>Bacillati</taxon>
        <taxon>Cyanobacteriota</taxon>
        <taxon>Cyanophyceae</taxon>
        <taxon>Acaryochloridales</taxon>
        <taxon>Acaryochloridaceae</taxon>
        <taxon>Acaryochloris</taxon>
    </lineage>
</organism>
<keyword evidence="1" id="KW-0175">Coiled coil</keyword>